<sequence length="363" mass="39753">MKLVHYTGGQQHRKLNQLQPHTLKPLTRHIYDYVQTMVQILGKEVGSTGYGLMSFGFAKDKLTLDEVLTTMEAAYDRGCRLWSGAEFYGPPDWNSQLFIREYFARHPEHAAHVVVCIKGGLDTQKLAPDTSAAFVRRSIDNILAQLGGRKTLDVFAIARRDTTSDFAATLRMIRDEYVDTGKIGGVSLSECSVQTVEDAVAVLPVQLAELELSLFTTDILHNGIAAACAKHDIPIMAYSPVGRGLLTGGIKSAEDVKGRLGMFPRFHGAALDHNLQLTAKVQELAAQKGCTPAQLALAWVRRHNHRDGLPAVIPIPGTTSVARVHENTAEVQLTDDEFAALSKLANDFETAGARYPSMFPTNT</sequence>
<keyword evidence="1" id="KW-0560">Oxidoreductase</keyword>
<dbReference type="InterPro" id="IPR036812">
    <property type="entry name" value="NAD(P)_OxRdtase_dom_sf"/>
</dbReference>
<dbReference type="GeneID" id="80890972"/>
<dbReference type="InterPro" id="IPR050791">
    <property type="entry name" value="Aldo-Keto_reductase"/>
</dbReference>
<dbReference type="AlphaFoldDB" id="A0A9W8UGH2"/>
<dbReference type="InterPro" id="IPR023210">
    <property type="entry name" value="NADP_OxRdtase_dom"/>
</dbReference>
<keyword evidence="4" id="KW-1185">Reference proteome</keyword>
<dbReference type="EMBL" id="JAJHUN010000011">
    <property type="protein sequence ID" value="KAJ4144946.1"/>
    <property type="molecule type" value="Genomic_DNA"/>
</dbReference>
<dbReference type="RefSeq" id="XP_056048616.1">
    <property type="nucleotide sequence ID" value="XM_056194938.1"/>
</dbReference>
<dbReference type="KEGG" id="amus:LMH87_003813"/>
<dbReference type="GO" id="GO:0016491">
    <property type="term" value="F:oxidoreductase activity"/>
    <property type="evidence" value="ECO:0007669"/>
    <property type="project" value="UniProtKB-KW"/>
</dbReference>
<dbReference type="CDD" id="cd19077">
    <property type="entry name" value="AKR_AKR8A1-2"/>
    <property type="match status" value="1"/>
</dbReference>
<reference evidence="3" key="1">
    <citation type="journal article" date="2023" name="Access Microbiol">
        <title>De-novo genome assembly for Akanthomyces muscarius, a biocontrol agent of insect agricultural pests.</title>
        <authorList>
            <person name="Erdos Z."/>
            <person name="Studholme D.J."/>
            <person name="Raymond B."/>
            <person name="Sharma M."/>
        </authorList>
    </citation>
    <scope>NUCLEOTIDE SEQUENCE</scope>
    <source>
        <strain evidence="3">Ve6</strain>
    </source>
</reference>
<proteinExistence type="predicted"/>
<dbReference type="Pfam" id="PF00248">
    <property type="entry name" value="Aldo_ket_red"/>
    <property type="match status" value="1"/>
</dbReference>
<evidence type="ECO:0000313" key="4">
    <source>
        <dbReference type="Proteomes" id="UP001144673"/>
    </source>
</evidence>
<gene>
    <name evidence="3" type="ORF">LMH87_003813</name>
</gene>
<protein>
    <recommendedName>
        <fullName evidence="2">NADP-dependent oxidoreductase domain-containing protein</fullName>
    </recommendedName>
</protein>
<evidence type="ECO:0000313" key="3">
    <source>
        <dbReference type="EMBL" id="KAJ4144946.1"/>
    </source>
</evidence>
<dbReference type="Gene3D" id="3.20.20.100">
    <property type="entry name" value="NADP-dependent oxidoreductase domain"/>
    <property type="match status" value="1"/>
</dbReference>
<evidence type="ECO:0000259" key="2">
    <source>
        <dbReference type="Pfam" id="PF00248"/>
    </source>
</evidence>
<name>A0A9W8UGH2_AKAMU</name>
<dbReference type="SUPFAM" id="SSF51430">
    <property type="entry name" value="NAD(P)-linked oxidoreductase"/>
    <property type="match status" value="1"/>
</dbReference>
<dbReference type="PANTHER" id="PTHR43625:SF78">
    <property type="entry name" value="PYRIDOXAL REDUCTASE-RELATED"/>
    <property type="match status" value="1"/>
</dbReference>
<accession>A0A9W8UGH2</accession>
<comment type="caution">
    <text evidence="3">The sequence shown here is derived from an EMBL/GenBank/DDBJ whole genome shotgun (WGS) entry which is preliminary data.</text>
</comment>
<dbReference type="PANTHER" id="PTHR43625">
    <property type="entry name" value="AFLATOXIN B1 ALDEHYDE REDUCTASE"/>
    <property type="match status" value="1"/>
</dbReference>
<dbReference type="GO" id="GO:0005737">
    <property type="term" value="C:cytoplasm"/>
    <property type="evidence" value="ECO:0007669"/>
    <property type="project" value="TreeGrafter"/>
</dbReference>
<evidence type="ECO:0000256" key="1">
    <source>
        <dbReference type="ARBA" id="ARBA00023002"/>
    </source>
</evidence>
<feature type="domain" description="NADP-dependent oxidoreductase" evidence="2">
    <location>
        <begin position="49"/>
        <end position="344"/>
    </location>
</feature>
<organism evidence="3 4">
    <name type="scientific">Akanthomyces muscarius</name>
    <name type="common">Entomopathogenic fungus</name>
    <name type="synonym">Lecanicillium muscarium</name>
    <dbReference type="NCBI Taxonomy" id="2231603"/>
    <lineage>
        <taxon>Eukaryota</taxon>
        <taxon>Fungi</taxon>
        <taxon>Dikarya</taxon>
        <taxon>Ascomycota</taxon>
        <taxon>Pezizomycotina</taxon>
        <taxon>Sordariomycetes</taxon>
        <taxon>Hypocreomycetidae</taxon>
        <taxon>Hypocreales</taxon>
        <taxon>Cordycipitaceae</taxon>
        <taxon>Akanthomyces</taxon>
    </lineage>
</organism>
<dbReference type="Proteomes" id="UP001144673">
    <property type="component" value="Chromosome 2"/>
</dbReference>